<keyword evidence="2" id="KW-0378">Hydrolase</keyword>
<proteinExistence type="predicted"/>
<sequence>MRVLQAGRGEPILLGHSYLWDAEMWRPQMEALSSQYRVIVPELWGHGGSGVLPSSTVDLVGLARQHLLLMDHLGIERFAIAGLSAGGMWGVELALLAPERVSAIALLDTFIGPEPEVTRGRYFKMFEAIEACSAFPAAVLDAVVPIFFAPDVTERRPDLPSAFRQKCADWERSRLLSSVVPLGRMIFSRRSLLGELHALHCPRLVMVGSHDQPRPPQEAAVMAAAMGCEVVEVPGAGHISSLEAPEVVTAQLLSFLNGATVA</sequence>
<accession>A0ABS3K8A9</accession>
<dbReference type="PANTHER" id="PTHR43798">
    <property type="entry name" value="MONOACYLGLYCEROL LIPASE"/>
    <property type="match status" value="1"/>
</dbReference>
<dbReference type="Gene3D" id="3.40.50.1820">
    <property type="entry name" value="alpha/beta hydrolase"/>
    <property type="match status" value="1"/>
</dbReference>
<dbReference type="PRINTS" id="PR00412">
    <property type="entry name" value="EPOXHYDRLASE"/>
</dbReference>
<gene>
    <name evidence="2" type="ORF">IAI60_03715</name>
</gene>
<dbReference type="Pfam" id="PF00561">
    <property type="entry name" value="Abhydrolase_1"/>
    <property type="match status" value="1"/>
</dbReference>
<dbReference type="EMBL" id="JACTNF010000003">
    <property type="protein sequence ID" value="MBO1073708.1"/>
    <property type="molecule type" value="Genomic_DNA"/>
</dbReference>
<keyword evidence="3" id="KW-1185">Reference proteome</keyword>
<dbReference type="InterPro" id="IPR000639">
    <property type="entry name" value="Epox_hydrolase-like"/>
</dbReference>
<dbReference type="PANTHER" id="PTHR43798:SF29">
    <property type="entry name" value="AB HYDROLASE-1 DOMAIN-CONTAINING PROTEIN"/>
    <property type="match status" value="1"/>
</dbReference>
<dbReference type="InterPro" id="IPR029058">
    <property type="entry name" value="AB_hydrolase_fold"/>
</dbReference>
<name>A0ABS3K8A9_9PROT</name>
<dbReference type="InterPro" id="IPR000073">
    <property type="entry name" value="AB_hydrolase_1"/>
</dbReference>
<dbReference type="GO" id="GO:0016787">
    <property type="term" value="F:hydrolase activity"/>
    <property type="evidence" value="ECO:0007669"/>
    <property type="project" value="UniProtKB-KW"/>
</dbReference>
<organism evidence="2 3">
    <name type="scientific">Roseomonas marmotae</name>
    <dbReference type="NCBI Taxonomy" id="2768161"/>
    <lineage>
        <taxon>Bacteria</taxon>
        <taxon>Pseudomonadati</taxon>
        <taxon>Pseudomonadota</taxon>
        <taxon>Alphaproteobacteria</taxon>
        <taxon>Acetobacterales</taxon>
        <taxon>Roseomonadaceae</taxon>
        <taxon>Roseomonas</taxon>
    </lineage>
</organism>
<evidence type="ECO:0000313" key="3">
    <source>
        <dbReference type="Proteomes" id="UP001518990"/>
    </source>
</evidence>
<dbReference type="SUPFAM" id="SSF53474">
    <property type="entry name" value="alpha/beta-Hydrolases"/>
    <property type="match status" value="1"/>
</dbReference>
<evidence type="ECO:0000313" key="2">
    <source>
        <dbReference type="EMBL" id="MBO1073708.1"/>
    </source>
</evidence>
<protein>
    <submittedName>
        <fullName evidence="2">Alpha/beta fold hydrolase</fullName>
    </submittedName>
</protein>
<reference evidence="2 3" key="1">
    <citation type="submission" date="2020-09" db="EMBL/GenBank/DDBJ databases">
        <title>Roseomonas.</title>
        <authorList>
            <person name="Zhu W."/>
        </authorList>
    </citation>
    <scope>NUCLEOTIDE SEQUENCE [LARGE SCALE GENOMIC DNA]</scope>
    <source>
        <strain evidence="2 3">1311</strain>
    </source>
</reference>
<feature type="domain" description="AB hydrolase-1" evidence="1">
    <location>
        <begin position="11"/>
        <end position="245"/>
    </location>
</feature>
<dbReference type="PRINTS" id="PR00111">
    <property type="entry name" value="ABHYDROLASE"/>
</dbReference>
<comment type="caution">
    <text evidence="2">The sequence shown here is derived from an EMBL/GenBank/DDBJ whole genome shotgun (WGS) entry which is preliminary data.</text>
</comment>
<evidence type="ECO:0000259" key="1">
    <source>
        <dbReference type="Pfam" id="PF00561"/>
    </source>
</evidence>
<dbReference type="Proteomes" id="UP001518990">
    <property type="component" value="Unassembled WGS sequence"/>
</dbReference>
<dbReference type="InterPro" id="IPR050266">
    <property type="entry name" value="AB_hydrolase_sf"/>
</dbReference>